<keyword evidence="2" id="KW-1133">Transmembrane helix</keyword>
<evidence type="ECO:0000313" key="4">
    <source>
        <dbReference type="EMBL" id="CAD9366605.1"/>
    </source>
</evidence>
<organism evidence="4">
    <name type="scientific">Alexandrium andersonii</name>
    <dbReference type="NCBI Taxonomy" id="327968"/>
    <lineage>
        <taxon>Eukaryota</taxon>
        <taxon>Sar</taxon>
        <taxon>Alveolata</taxon>
        <taxon>Dinophyceae</taxon>
        <taxon>Gonyaulacales</taxon>
        <taxon>Pyrocystaceae</taxon>
        <taxon>Alexandrium</taxon>
    </lineage>
</organism>
<accession>A0A7S2AGY7</accession>
<feature type="transmembrane region" description="Helical" evidence="2">
    <location>
        <begin position="248"/>
        <end position="268"/>
    </location>
</feature>
<feature type="signal peptide" evidence="3">
    <location>
        <begin position="1"/>
        <end position="28"/>
    </location>
</feature>
<protein>
    <recommendedName>
        <fullName evidence="5">Transmembrane protein</fullName>
    </recommendedName>
</protein>
<feature type="region of interest" description="Disordered" evidence="1">
    <location>
        <begin position="35"/>
        <end position="60"/>
    </location>
</feature>
<evidence type="ECO:0008006" key="5">
    <source>
        <dbReference type="Google" id="ProtNLM"/>
    </source>
</evidence>
<keyword evidence="2" id="KW-0812">Transmembrane</keyword>
<evidence type="ECO:0000256" key="3">
    <source>
        <dbReference type="SAM" id="SignalP"/>
    </source>
</evidence>
<evidence type="ECO:0000256" key="1">
    <source>
        <dbReference type="SAM" id="MobiDB-lite"/>
    </source>
</evidence>
<proteinExistence type="predicted"/>
<feature type="compositionally biased region" description="Low complexity" evidence="1">
    <location>
        <begin position="45"/>
        <end position="60"/>
    </location>
</feature>
<evidence type="ECO:0000256" key="2">
    <source>
        <dbReference type="SAM" id="Phobius"/>
    </source>
</evidence>
<keyword evidence="2" id="KW-0472">Membrane</keyword>
<name>A0A7S2AGY7_9DINO</name>
<reference evidence="4" key="1">
    <citation type="submission" date="2021-01" db="EMBL/GenBank/DDBJ databases">
        <authorList>
            <person name="Corre E."/>
            <person name="Pelletier E."/>
            <person name="Niang G."/>
            <person name="Scheremetjew M."/>
            <person name="Finn R."/>
            <person name="Kale V."/>
            <person name="Holt S."/>
            <person name="Cochrane G."/>
            <person name="Meng A."/>
            <person name="Brown T."/>
            <person name="Cohen L."/>
        </authorList>
    </citation>
    <scope>NUCLEOTIDE SEQUENCE</scope>
    <source>
        <strain evidence="4">CCMP2222</strain>
    </source>
</reference>
<keyword evidence="3" id="KW-0732">Signal</keyword>
<dbReference type="AlphaFoldDB" id="A0A7S2AGY7"/>
<sequence length="291" mass="31269">MVPFRRPSLLLLLFCGACLELLFLTVNAQEAEQPASADADDAAQADDSGTGEDAASVADASESSLEELQKKLSQLKELVQKRGVEDPEWFKEKFEALSKQLSSMGLDSSNLGGDSQKDAEIQVLTACLTLSIKSEGPRKSGTFSALQRMASGTLKAAEASELPLMRMVAVCAMRLSNTEYQSFTSGKLTSMPKPLVDKAALPAAKEDVLALEKDIPSVWELLPTVAAPLRDTMKEAAAKESGPASNTYGLVAAVPLLLAIAFLAKKFVDMQNAQRERESSKKEKAAKKKQK</sequence>
<feature type="chain" id="PRO_5030991282" description="Transmembrane protein" evidence="3">
    <location>
        <begin position="29"/>
        <end position="291"/>
    </location>
</feature>
<gene>
    <name evidence="4" type="ORF">AAND1436_LOCUS2938</name>
</gene>
<dbReference type="EMBL" id="HBGQ01005775">
    <property type="protein sequence ID" value="CAD9366605.1"/>
    <property type="molecule type" value="Transcribed_RNA"/>
</dbReference>